<dbReference type="EMBL" id="RQTK01000081">
    <property type="protein sequence ID" value="RUS88491.1"/>
    <property type="molecule type" value="Genomic_DNA"/>
</dbReference>
<evidence type="ECO:0000313" key="3">
    <source>
        <dbReference type="Proteomes" id="UP000271974"/>
    </source>
</evidence>
<feature type="non-terminal residue" evidence="2">
    <location>
        <position position="273"/>
    </location>
</feature>
<sequence>MDAGSDVTIEVSFMDGNTQSHVMTPAVDWSGPVTFTHSYHNGGIFDVQASFTNAEGTYIRIHTVTVLVGVKSITCELPEFALYHPPATADLQFIGQALPTEPTLTINWGEKQSRDTVKPLALNTSYSHTFGDTGILHVVATISNFMGTMTCNKTINIVEKLVAPHFQNKFPKAAVGQPFEVSFCLHRGPSFDQCNLTFDFGNGDPVTKIQRAGIGQDGCDRQLVTYNDKISKTITVTAKTLMEEVSNTTTVDIIDGFLDSDIQVTGPPDVVFG</sequence>
<proteinExistence type="predicted"/>
<keyword evidence="3" id="KW-1185">Reference proteome</keyword>
<evidence type="ECO:0000259" key="1">
    <source>
        <dbReference type="PROSITE" id="PS50093"/>
    </source>
</evidence>
<organism evidence="2 3">
    <name type="scientific">Elysia chlorotica</name>
    <name type="common">Eastern emerald elysia</name>
    <name type="synonym">Sea slug</name>
    <dbReference type="NCBI Taxonomy" id="188477"/>
    <lineage>
        <taxon>Eukaryota</taxon>
        <taxon>Metazoa</taxon>
        <taxon>Spiralia</taxon>
        <taxon>Lophotrochozoa</taxon>
        <taxon>Mollusca</taxon>
        <taxon>Gastropoda</taxon>
        <taxon>Heterobranchia</taxon>
        <taxon>Euthyneura</taxon>
        <taxon>Panpulmonata</taxon>
        <taxon>Sacoglossa</taxon>
        <taxon>Placobranchoidea</taxon>
        <taxon>Plakobranchidae</taxon>
        <taxon>Elysia</taxon>
    </lineage>
</organism>
<comment type="caution">
    <text evidence="2">The sequence shown here is derived from an EMBL/GenBank/DDBJ whole genome shotgun (WGS) entry which is preliminary data.</text>
</comment>
<gene>
    <name evidence="2" type="ORF">EGW08_003749</name>
</gene>
<reference evidence="2 3" key="1">
    <citation type="submission" date="2019-01" db="EMBL/GenBank/DDBJ databases">
        <title>A draft genome assembly of the solar-powered sea slug Elysia chlorotica.</title>
        <authorList>
            <person name="Cai H."/>
            <person name="Li Q."/>
            <person name="Fang X."/>
            <person name="Li J."/>
            <person name="Curtis N.E."/>
            <person name="Altenburger A."/>
            <person name="Shibata T."/>
            <person name="Feng M."/>
            <person name="Maeda T."/>
            <person name="Schwartz J.A."/>
            <person name="Shigenobu S."/>
            <person name="Lundholm N."/>
            <person name="Nishiyama T."/>
            <person name="Yang H."/>
            <person name="Hasebe M."/>
            <person name="Li S."/>
            <person name="Pierce S.K."/>
            <person name="Wang J."/>
        </authorList>
    </citation>
    <scope>NUCLEOTIDE SEQUENCE [LARGE SCALE GENOMIC DNA]</scope>
    <source>
        <strain evidence="2">EC2010</strain>
        <tissue evidence="2">Whole organism of an adult</tissue>
    </source>
</reference>
<dbReference type="SUPFAM" id="SSF49299">
    <property type="entry name" value="PKD domain"/>
    <property type="match status" value="1"/>
</dbReference>
<protein>
    <recommendedName>
        <fullName evidence="1">PKD domain-containing protein</fullName>
    </recommendedName>
</protein>
<accession>A0A3S0ZWM6</accession>
<dbReference type="OrthoDB" id="6131060at2759"/>
<dbReference type="InterPro" id="IPR035986">
    <property type="entry name" value="PKD_dom_sf"/>
</dbReference>
<evidence type="ECO:0000313" key="2">
    <source>
        <dbReference type="EMBL" id="RUS88491.1"/>
    </source>
</evidence>
<dbReference type="Proteomes" id="UP000271974">
    <property type="component" value="Unassembled WGS sequence"/>
</dbReference>
<feature type="domain" description="PKD" evidence="1">
    <location>
        <begin position="1"/>
        <end position="73"/>
    </location>
</feature>
<dbReference type="PROSITE" id="PS50093">
    <property type="entry name" value="PKD"/>
    <property type="match status" value="1"/>
</dbReference>
<name>A0A3S0ZWM6_ELYCH</name>
<dbReference type="AlphaFoldDB" id="A0A3S0ZWM6"/>
<dbReference type="InterPro" id="IPR000601">
    <property type="entry name" value="PKD_dom"/>
</dbReference>